<proteinExistence type="predicted"/>
<evidence type="ECO:0000313" key="2">
    <source>
        <dbReference type="Proteomes" id="UP000095280"/>
    </source>
</evidence>
<feature type="region of interest" description="Disordered" evidence="1">
    <location>
        <begin position="30"/>
        <end position="50"/>
    </location>
</feature>
<evidence type="ECO:0000256" key="1">
    <source>
        <dbReference type="SAM" id="MobiDB-lite"/>
    </source>
</evidence>
<sequence length="130" mass="13741">VRSYTKSHSNLKLHSDFRGLPLKRGLRGVGQSLPCQSGRSRLQAQGGAGRALRPVPVLHQRGGLGSRFWDPGGRGGFFAAADRRLRRPIAAKKAAPGVHRHSAADAARHLQGDEAAQQGDAGNHCPAAVS</sequence>
<feature type="compositionally biased region" description="Polar residues" evidence="1">
    <location>
        <begin position="33"/>
        <end position="43"/>
    </location>
</feature>
<reference evidence="3" key="1">
    <citation type="submission" date="2016-11" db="UniProtKB">
        <authorList>
            <consortium name="WormBaseParasite"/>
        </authorList>
    </citation>
    <scope>IDENTIFICATION</scope>
</reference>
<protein>
    <submittedName>
        <fullName evidence="3">Integron gene cassette protein</fullName>
    </submittedName>
</protein>
<accession>A0A1I8GX51</accession>
<keyword evidence="2" id="KW-1185">Reference proteome</keyword>
<organism evidence="2 3">
    <name type="scientific">Macrostomum lignano</name>
    <dbReference type="NCBI Taxonomy" id="282301"/>
    <lineage>
        <taxon>Eukaryota</taxon>
        <taxon>Metazoa</taxon>
        <taxon>Spiralia</taxon>
        <taxon>Lophotrochozoa</taxon>
        <taxon>Platyhelminthes</taxon>
        <taxon>Rhabditophora</taxon>
        <taxon>Macrostomorpha</taxon>
        <taxon>Macrostomida</taxon>
        <taxon>Macrostomidae</taxon>
        <taxon>Macrostomum</taxon>
    </lineage>
</organism>
<dbReference type="WBParaSite" id="maker-uti_cns_0003461-snap-gene-0.4-mRNA-1">
    <property type="protein sequence ID" value="maker-uti_cns_0003461-snap-gene-0.4-mRNA-1"/>
    <property type="gene ID" value="maker-uti_cns_0003461-snap-gene-0.4"/>
</dbReference>
<dbReference type="AlphaFoldDB" id="A0A1I8GX51"/>
<dbReference type="Proteomes" id="UP000095280">
    <property type="component" value="Unplaced"/>
</dbReference>
<feature type="region of interest" description="Disordered" evidence="1">
    <location>
        <begin position="91"/>
        <end position="130"/>
    </location>
</feature>
<evidence type="ECO:0000313" key="3">
    <source>
        <dbReference type="WBParaSite" id="maker-uti_cns_0003461-snap-gene-0.4-mRNA-1"/>
    </source>
</evidence>
<feature type="compositionally biased region" description="Basic and acidic residues" evidence="1">
    <location>
        <begin position="102"/>
        <end position="112"/>
    </location>
</feature>
<name>A0A1I8GX51_9PLAT</name>